<sequence length="169" mass="18837">MIRHAVLDDAENLARLIKQVEKSSEYMLFEPGERNPTAEKQGAMIKALTEQDNSCILLAEGNHGLVGYLFAIGGTTKRTMHRAYIVIGILSTYRGKGIGTALFKELNQWATHQGIHRLELTVVTENEAGVSLYQKAGFELEGVKKDSLFINNRFVDEYYMGKVLNNGGE</sequence>
<reference evidence="2 3" key="1">
    <citation type="submission" date="2019-11" db="EMBL/GenBank/DDBJ databases">
        <authorList>
            <person name="Li X."/>
        </authorList>
    </citation>
    <scope>NUCLEOTIDE SEQUENCE [LARGE SCALE GENOMIC DNA]</scope>
    <source>
        <strain evidence="2 3">L9</strain>
    </source>
</reference>
<accession>A0A6N8FPN4</accession>
<comment type="caution">
    <text evidence="2">The sequence shown here is derived from an EMBL/GenBank/DDBJ whole genome shotgun (WGS) entry which is preliminary data.</text>
</comment>
<evidence type="ECO:0000313" key="3">
    <source>
        <dbReference type="Proteomes" id="UP000469125"/>
    </source>
</evidence>
<organism evidence="2 3">
    <name type="scientific">Ornithinibacillus caprae</name>
    <dbReference type="NCBI Taxonomy" id="2678566"/>
    <lineage>
        <taxon>Bacteria</taxon>
        <taxon>Bacillati</taxon>
        <taxon>Bacillota</taxon>
        <taxon>Bacilli</taxon>
        <taxon>Bacillales</taxon>
        <taxon>Bacillaceae</taxon>
        <taxon>Ornithinibacillus</taxon>
    </lineage>
</organism>
<keyword evidence="3" id="KW-1185">Reference proteome</keyword>
<keyword evidence="2" id="KW-0808">Transferase</keyword>
<feature type="domain" description="N-acetyltransferase" evidence="1">
    <location>
        <begin position="1"/>
        <end position="165"/>
    </location>
</feature>
<dbReference type="InterPro" id="IPR016181">
    <property type="entry name" value="Acyl_CoA_acyltransferase"/>
</dbReference>
<dbReference type="RefSeq" id="WP_155670026.1">
    <property type="nucleotide sequence ID" value="NZ_WOCA01000014.1"/>
</dbReference>
<dbReference type="PROSITE" id="PS51186">
    <property type="entry name" value="GNAT"/>
    <property type="match status" value="1"/>
</dbReference>
<dbReference type="PANTHER" id="PTHR43072:SF60">
    <property type="entry name" value="L-2,4-DIAMINOBUTYRIC ACID ACETYLTRANSFERASE"/>
    <property type="match status" value="1"/>
</dbReference>
<dbReference type="AlphaFoldDB" id="A0A6N8FPN4"/>
<dbReference type="Gene3D" id="3.40.630.30">
    <property type="match status" value="1"/>
</dbReference>
<proteinExistence type="predicted"/>
<gene>
    <name evidence="2" type="ORF">GMD78_15780</name>
</gene>
<name>A0A6N8FPN4_9BACI</name>
<dbReference type="Pfam" id="PF00583">
    <property type="entry name" value="Acetyltransf_1"/>
    <property type="match status" value="1"/>
</dbReference>
<dbReference type="CDD" id="cd04301">
    <property type="entry name" value="NAT_SF"/>
    <property type="match status" value="1"/>
</dbReference>
<dbReference type="InterPro" id="IPR000182">
    <property type="entry name" value="GNAT_dom"/>
</dbReference>
<dbReference type="GO" id="GO:0016747">
    <property type="term" value="F:acyltransferase activity, transferring groups other than amino-acyl groups"/>
    <property type="evidence" value="ECO:0007669"/>
    <property type="project" value="InterPro"/>
</dbReference>
<evidence type="ECO:0000259" key="1">
    <source>
        <dbReference type="PROSITE" id="PS51186"/>
    </source>
</evidence>
<dbReference type="EMBL" id="WOCA01000014">
    <property type="protein sequence ID" value="MUK89829.1"/>
    <property type="molecule type" value="Genomic_DNA"/>
</dbReference>
<evidence type="ECO:0000313" key="2">
    <source>
        <dbReference type="EMBL" id="MUK89829.1"/>
    </source>
</evidence>
<dbReference type="Proteomes" id="UP000469125">
    <property type="component" value="Unassembled WGS sequence"/>
</dbReference>
<dbReference type="SUPFAM" id="SSF55729">
    <property type="entry name" value="Acyl-CoA N-acyltransferases (Nat)"/>
    <property type="match status" value="1"/>
</dbReference>
<protein>
    <submittedName>
        <fullName evidence="2">GNAT family N-acetyltransferase</fullName>
    </submittedName>
</protein>
<dbReference type="PANTHER" id="PTHR43072">
    <property type="entry name" value="N-ACETYLTRANSFERASE"/>
    <property type="match status" value="1"/>
</dbReference>